<gene>
    <name evidence="1" type="ORF">EZS28_019621</name>
</gene>
<dbReference type="AlphaFoldDB" id="A0A5J4VQS1"/>
<dbReference type="EMBL" id="SNRW01005546">
    <property type="protein sequence ID" value="KAA6384851.1"/>
    <property type="molecule type" value="Genomic_DNA"/>
</dbReference>
<comment type="caution">
    <text evidence="1">The sequence shown here is derived from an EMBL/GenBank/DDBJ whole genome shotgun (WGS) entry which is preliminary data.</text>
</comment>
<evidence type="ECO:0000313" key="2">
    <source>
        <dbReference type="Proteomes" id="UP000324800"/>
    </source>
</evidence>
<accession>A0A5J4VQS1</accession>
<organism evidence="1 2">
    <name type="scientific">Streblomastix strix</name>
    <dbReference type="NCBI Taxonomy" id="222440"/>
    <lineage>
        <taxon>Eukaryota</taxon>
        <taxon>Metamonada</taxon>
        <taxon>Preaxostyla</taxon>
        <taxon>Oxymonadida</taxon>
        <taxon>Streblomastigidae</taxon>
        <taxon>Streblomastix</taxon>
    </lineage>
</organism>
<protein>
    <submittedName>
        <fullName evidence="1">Uncharacterized protein</fullName>
    </submittedName>
</protein>
<proteinExistence type="predicted"/>
<dbReference type="Proteomes" id="UP000324800">
    <property type="component" value="Unassembled WGS sequence"/>
</dbReference>
<name>A0A5J4VQS1_9EUKA</name>
<evidence type="ECO:0000313" key="1">
    <source>
        <dbReference type="EMBL" id="KAA6384851.1"/>
    </source>
</evidence>
<sequence length="372" mass="42788">MLAQQSLNQQPYNNKGQCIAPIEESQQAGNDEARITPTPAAAAISFATGTQNALQINFRSFKRRIKTSEANKNLLQDPLLNVAVGFTEKLIDMLIDGYKLSVLATSEAQQMKEQRVGGIHEKLDRVEIYSDTTKTKTVENRKIQQSNFMFPRFSNKKLFNLECTNQRTKQGYSGLIQRVEQRNFNGNNFKRWNAIIWVTSSKIRLTGTLSRLEISGDYMNNPAALLEALELLHIQRSFNVLVNRNYRQCRRFCSLIVDPWAEKQITEQTRQRMRNRSVRTSKKDSTSLMDRFLLEAGGRMRKKKRHLPQGQQQISALEGKKMMYFSSQSQMKEDRMKQALKEQKIHGTVSGEDTAKDMDNSKIVGQNWMTFS</sequence>
<reference evidence="1 2" key="1">
    <citation type="submission" date="2019-03" db="EMBL/GenBank/DDBJ databases">
        <title>Single cell metagenomics reveals metabolic interactions within the superorganism composed of flagellate Streblomastix strix and complex community of Bacteroidetes bacteria on its surface.</title>
        <authorList>
            <person name="Treitli S.C."/>
            <person name="Kolisko M."/>
            <person name="Husnik F."/>
            <person name="Keeling P."/>
            <person name="Hampl V."/>
        </authorList>
    </citation>
    <scope>NUCLEOTIDE SEQUENCE [LARGE SCALE GENOMIC DNA]</scope>
    <source>
        <strain evidence="1">ST1C</strain>
    </source>
</reference>